<dbReference type="Gene3D" id="3.40.30.10">
    <property type="entry name" value="Glutaredoxin"/>
    <property type="match status" value="1"/>
</dbReference>
<feature type="domain" description="Thioredoxin" evidence="5">
    <location>
        <begin position="1"/>
        <end position="106"/>
    </location>
</feature>
<evidence type="ECO:0000256" key="3">
    <source>
        <dbReference type="ARBA" id="ARBA00023157"/>
    </source>
</evidence>
<dbReference type="PANTHER" id="PTHR45663:SF11">
    <property type="entry name" value="GEO12009P1"/>
    <property type="match status" value="1"/>
</dbReference>
<evidence type="ECO:0000259" key="5">
    <source>
        <dbReference type="PROSITE" id="PS51352"/>
    </source>
</evidence>
<dbReference type="PROSITE" id="PS00194">
    <property type="entry name" value="THIOREDOXIN_1"/>
    <property type="match status" value="1"/>
</dbReference>
<evidence type="ECO:0000256" key="1">
    <source>
        <dbReference type="ARBA" id="ARBA00022448"/>
    </source>
</evidence>
<dbReference type="GO" id="GO:0005829">
    <property type="term" value="C:cytosol"/>
    <property type="evidence" value="ECO:0007669"/>
    <property type="project" value="TreeGrafter"/>
</dbReference>
<reference evidence="6 7" key="1">
    <citation type="journal article" date="2015" name="PeerJ">
        <title>First genomic representation of candidate bacterial phylum KSB3 points to enhanced environmental sensing as a trigger of wastewater bulking.</title>
        <authorList>
            <person name="Sekiguchi Y."/>
            <person name="Ohashi A."/>
            <person name="Parks D.H."/>
            <person name="Yamauchi T."/>
            <person name="Tyson G.W."/>
            <person name="Hugenholtz P."/>
        </authorList>
    </citation>
    <scope>NUCLEOTIDE SEQUENCE [LARGE SCALE GENOMIC DNA]</scope>
</reference>
<dbReference type="PROSITE" id="PS51352">
    <property type="entry name" value="THIOREDOXIN_2"/>
    <property type="match status" value="1"/>
</dbReference>
<dbReference type="PRINTS" id="PR00421">
    <property type="entry name" value="THIOREDOXIN"/>
</dbReference>
<dbReference type="GO" id="GO:0015035">
    <property type="term" value="F:protein-disulfide reductase activity"/>
    <property type="evidence" value="ECO:0007669"/>
    <property type="project" value="UniProtKB-ARBA"/>
</dbReference>
<dbReference type="FunFam" id="3.40.30.10:FF:000001">
    <property type="entry name" value="Thioredoxin"/>
    <property type="match status" value="1"/>
</dbReference>
<accession>A0A081BTH1</accession>
<keyword evidence="1" id="KW-0813">Transport</keyword>
<dbReference type="InterPro" id="IPR036249">
    <property type="entry name" value="Thioredoxin-like_sf"/>
</dbReference>
<dbReference type="EMBL" id="DF820462">
    <property type="protein sequence ID" value="GAK54702.1"/>
    <property type="molecule type" value="Genomic_DNA"/>
</dbReference>
<dbReference type="Proteomes" id="UP000030700">
    <property type="component" value="Unassembled WGS sequence"/>
</dbReference>
<dbReference type="InterPro" id="IPR013766">
    <property type="entry name" value="Thioredoxin_domain"/>
</dbReference>
<dbReference type="Gene3D" id="1.25.40.10">
    <property type="entry name" value="Tetratricopeptide repeat domain"/>
    <property type="match status" value="1"/>
</dbReference>
<evidence type="ECO:0000256" key="4">
    <source>
        <dbReference type="ARBA" id="ARBA00023284"/>
    </source>
</evidence>
<dbReference type="InterPro" id="IPR011990">
    <property type="entry name" value="TPR-like_helical_dom_sf"/>
</dbReference>
<evidence type="ECO:0000313" key="7">
    <source>
        <dbReference type="Proteomes" id="UP000030700"/>
    </source>
</evidence>
<dbReference type="CDD" id="cd02947">
    <property type="entry name" value="TRX_family"/>
    <property type="match status" value="1"/>
</dbReference>
<dbReference type="AlphaFoldDB" id="A0A081BTH1"/>
<dbReference type="HOGENOM" id="CLU_046120_1_1_0"/>
<keyword evidence="2" id="KW-0249">Electron transport</keyword>
<evidence type="ECO:0000313" key="6">
    <source>
        <dbReference type="EMBL" id="GAK54702.1"/>
    </source>
</evidence>
<protein>
    <submittedName>
        <fullName evidence="6">Thioredoxin</fullName>
    </submittedName>
</protein>
<keyword evidence="4" id="KW-0676">Redox-active center</keyword>
<dbReference type="GO" id="GO:0045454">
    <property type="term" value="P:cell redox homeostasis"/>
    <property type="evidence" value="ECO:0007669"/>
    <property type="project" value="TreeGrafter"/>
</dbReference>
<proteinExistence type="predicted"/>
<name>A0A081BTH1_9BACT</name>
<dbReference type="GO" id="GO:0006950">
    <property type="term" value="P:response to stress"/>
    <property type="evidence" value="ECO:0007669"/>
    <property type="project" value="UniProtKB-ARBA"/>
</dbReference>
<dbReference type="PANTHER" id="PTHR45663">
    <property type="entry name" value="GEO12009P1"/>
    <property type="match status" value="1"/>
</dbReference>
<keyword evidence="7" id="KW-1185">Reference proteome</keyword>
<dbReference type="STRING" id="1499966.U14_05990"/>
<keyword evidence="3" id="KW-1015">Disulfide bond</keyword>
<evidence type="ECO:0000256" key="2">
    <source>
        <dbReference type="ARBA" id="ARBA00022982"/>
    </source>
</evidence>
<dbReference type="SUPFAM" id="SSF52833">
    <property type="entry name" value="Thioredoxin-like"/>
    <property type="match status" value="1"/>
</dbReference>
<organism evidence="6 7">
    <name type="scientific">Candidatus Moduliflexus flocculans</name>
    <dbReference type="NCBI Taxonomy" id="1499966"/>
    <lineage>
        <taxon>Bacteria</taxon>
        <taxon>Candidatus Moduliflexota</taxon>
        <taxon>Candidatus Moduliflexia</taxon>
        <taxon>Candidatus Moduliflexales</taxon>
        <taxon>Candidatus Moduliflexaceae</taxon>
    </lineage>
</organism>
<dbReference type="Pfam" id="PF14561">
    <property type="entry name" value="TPR_20"/>
    <property type="match status" value="1"/>
</dbReference>
<gene>
    <name evidence="6" type="ORF">U14_05990</name>
</gene>
<dbReference type="InterPro" id="IPR017937">
    <property type="entry name" value="Thioredoxin_CS"/>
</dbReference>
<sequence length="271" mass="30750">MNYEIQDFHKDVIQRSFQTPVVVDFWAEWCGPCRILGPTLERLAQQANGRWALAKVDTEQHAELAMQYGIQGIPAIKLFVDGKVINEFVGALPEPAILKWLQDALPNPLRNKIKKAQELLAAEQLDKAELILRELVTADPNYDDALILLATVRLFEDWREAWELVRRIPVTSQYFNTANAIQTLASLLEAAENPHQLPEGKGKETYLAALNHLRERQVDEALSLFIDVVRKDRAYHDDGARKACIAMFAFLGSQHELALKYRSELSSALYA</sequence>
<dbReference type="Pfam" id="PF00085">
    <property type="entry name" value="Thioredoxin"/>
    <property type="match status" value="1"/>
</dbReference>